<protein>
    <recommendedName>
        <fullName evidence="3">L-rhamnose mutarotase</fullName>
    </recommendedName>
</protein>
<sequence length="256" mass="29173">MKLKWMVIIVSVMGALVASGLSPYENRILSGQEMHVMLFAFAKDGKVDDAKAALKTLNKKMVAKAFKKKGITNLSSYAKVLQGKTAFMVYFDYEGENYLDAVKGFEAVEQVVSMKMLLTPHPRAVQDDQAWLQLEWINYIFGAKPTDAKPEKIAQTTRIKPDREDYYRTIHQTVWPGVCDHMARAGSHDFSIFLVELGDELYQFFYVESYATEAQNEKMENYDDPIARRWYNVAAPCLDPLPGAVKCWVPMEQVSE</sequence>
<evidence type="ECO:0008006" key="3">
    <source>
        <dbReference type="Google" id="ProtNLM"/>
    </source>
</evidence>
<dbReference type="Gene3D" id="3.30.70.100">
    <property type="match status" value="1"/>
</dbReference>
<dbReference type="AlphaFoldDB" id="A0A6C2UHD3"/>
<evidence type="ECO:0000313" key="2">
    <source>
        <dbReference type="Proteomes" id="UP000346198"/>
    </source>
</evidence>
<keyword evidence="2" id="KW-1185">Reference proteome</keyword>
<dbReference type="Pfam" id="PF05336">
    <property type="entry name" value="rhaM"/>
    <property type="match status" value="1"/>
</dbReference>
<evidence type="ECO:0000313" key="1">
    <source>
        <dbReference type="EMBL" id="VGO18821.1"/>
    </source>
</evidence>
<reference evidence="1 2" key="1">
    <citation type="submission" date="2019-04" db="EMBL/GenBank/DDBJ databases">
        <authorList>
            <person name="Van Vliet M D."/>
        </authorList>
    </citation>
    <scope>NUCLEOTIDE SEQUENCE [LARGE SCALE GENOMIC DNA]</scope>
    <source>
        <strain evidence="1 2">F21</strain>
    </source>
</reference>
<dbReference type="RefSeq" id="WP_136060274.1">
    <property type="nucleotide sequence ID" value="NZ_CAAHFH010000001.1"/>
</dbReference>
<dbReference type="PANTHER" id="PTHR34389">
    <property type="entry name" value="L-RHAMNOSE MUTAROTASE"/>
    <property type="match status" value="1"/>
</dbReference>
<dbReference type="EMBL" id="CAAHFH010000001">
    <property type="protein sequence ID" value="VGO18821.1"/>
    <property type="molecule type" value="Genomic_DNA"/>
</dbReference>
<dbReference type="GO" id="GO:0016857">
    <property type="term" value="F:racemase and epimerase activity, acting on carbohydrates and derivatives"/>
    <property type="evidence" value="ECO:0007669"/>
    <property type="project" value="InterPro"/>
</dbReference>
<dbReference type="SUPFAM" id="SSF54909">
    <property type="entry name" value="Dimeric alpha+beta barrel"/>
    <property type="match status" value="1"/>
</dbReference>
<accession>A0A6C2UHD3</accession>
<dbReference type="InterPro" id="IPR008000">
    <property type="entry name" value="Rham/fucose_mutarotase"/>
</dbReference>
<dbReference type="GO" id="GO:0019301">
    <property type="term" value="P:rhamnose catabolic process"/>
    <property type="evidence" value="ECO:0007669"/>
    <property type="project" value="TreeGrafter"/>
</dbReference>
<name>A0A6C2UHD3_9BACT</name>
<dbReference type="InterPro" id="IPR011008">
    <property type="entry name" value="Dimeric_a/b-barrel"/>
</dbReference>
<organism evidence="1 2">
    <name type="scientific">Pontiella sulfatireligans</name>
    <dbReference type="NCBI Taxonomy" id="2750658"/>
    <lineage>
        <taxon>Bacteria</taxon>
        <taxon>Pseudomonadati</taxon>
        <taxon>Kiritimatiellota</taxon>
        <taxon>Kiritimatiellia</taxon>
        <taxon>Kiritimatiellales</taxon>
        <taxon>Pontiellaceae</taxon>
        <taxon>Pontiella</taxon>
    </lineage>
</organism>
<proteinExistence type="predicted"/>
<dbReference type="PANTHER" id="PTHR34389:SF2">
    <property type="entry name" value="L-RHAMNOSE MUTAROTASE"/>
    <property type="match status" value="1"/>
</dbReference>
<gene>
    <name evidence="1" type="ORF">SCARR_00874</name>
</gene>
<dbReference type="Proteomes" id="UP000346198">
    <property type="component" value="Unassembled WGS sequence"/>
</dbReference>